<evidence type="ECO:0000313" key="1">
    <source>
        <dbReference type="EMBL" id="KAJ7984875.1"/>
    </source>
</evidence>
<evidence type="ECO:0000313" key="2">
    <source>
        <dbReference type="Proteomes" id="UP001157502"/>
    </source>
</evidence>
<dbReference type="Proteomes" id="UP001157502">
    <property type="component" value="Chromosome 37"/>
</dbReference>
<dbReference type="EMBL" id="CM055764">
    <property type="protein sequence ID" value="KAJ7984875.1"/>
    <property type="molecule type" value="Genomic_DNA"/>
</dbReference>
<sequence>MFISQLNRCLCTVGKDAQLQDHLHRQEQERAEAEEEGREKRKCTLPPQRNRFRVYTYESSTSVSTNLATCCRQSSSFVKPTRSATRNAQNIILVSRCPAISSGSQSRTKELASTSTRLRRAISPLAPCYYFFQVKNSLHHITNIDLSEPICSNLPLLQYQASPSPDDPEPNPGLPNISDPFEKSSESSRSVIEDRSREDSLTPWPDVSSRNSATCCQLTVPESLLAVSSSTMSSPENCSFSLMNHMSFSGCLSNHVRTMDILSSESESDWDDDGRSRQDELPVIERHYNPVQSQSSSRSIVCPSLSVRANQSVRGQLSTLNMSSTDARPEESSRSRASNTAAEGHSPMPSLVGRESTVQGSMSVSATHGINRRTPAYPQWLNKHLTELDNLSSGRADTTQPGSVRLLGDLPSRSGPAQRHSPPVDQEEAEVRGPTDSRGSTEDTSHSETPGLMGHLTEALMTLRNLRRVVTQICMSNIELGIRVVAAHETLSAPSTDPETLRRIKESLLAESSDEEEGDRCRICHSGTVSPTDLLLSPCQCSGSLQYIHHNCLKKWIRAKIQSGTMWSAAKTCELCTGSLTLDFDLDEFGVEQTNPDG</sequence>
<protein>
    <submittedName>
        <fullName evidence="1">Uncharacterized protein</fullName>
    </submittedName>
</protein>
<reference evidence="1" key="1">
    <citation type="submission" date="2021-05" db="EMBL/GenBank/DDBJ databases">
        <authorList>
            <person name="Pan Q."/>
            <person name="Jouanno E."/>
            <person name="Zahm M."/>
            <person name="Klopp C."/>
            <person name="Cabau C."/>
            <person name="Louis A."/>
            <person name="Berthelot C."/>
            <person name="Parey E."/>
            <person name="Roest Crollius H."/>
            <person name="Montfort J."/>
            <person name="Robinson-Rechavi M."/>
            <person name="Bouchez O."/>
            <person name="Lampietro C."/>
            <person name="Lopez Roques C."/>
            <person name="Donnadieu C."/>
            <person name="Postlethwait J."/>
            <person name="Bobe J."/>
            <person name="Dillon D."/>
            <person name="Chandos A."/>
            <person name="von Hippel F."/>
            <person name="Guiguen Y."/>
        </authorList>
    </citation>
    <scope>NUCLEOTIDE SEQUENCE</scope>
    <source>
        <strain evidence="1">YG-Jan2019</strain>
    </source>
</reference>
<proteinExistence type="predicted"/>
<accession>A0ACC2F0Q8</accession>
<keyword evidence="2" id="KW-1185">Reference proteome</keyword>
<gene>
    <name evidence="1" type="ORF">DPEC_G00359310</name>
</gene>
<name>A0ACC2F0Q8_DALPE</name>
<comment type="caution">
    <text evidence="1">The sequence shown here is derived from an EMBL/GenBank/DDBJ whole genome shotgun (WGS) entry which is preliminary data.</text>
</comment>
<organism evidence="1 2">
    <name type="scientific">Dallia pectoralis</name>
    <name type="common">Alaska blackfish</name>
    <dbReference type="NCBI Taxonomy" id="75939"/>
    <lineage>
        <taxon>Eukaryota</taxon>
        <taxon>Metazoa</taxon>
        <taxon>Chordata</taxon>
        <taxon>Craniata</taxon>
        <taxon>Vertebrata</taxon>
        <taxon>Euteleostomi</taxon>
        <taxon>Actinopterygii</taxon>
        <taxon>Neopterygii</taxon>
        <taxon>Teleostei</taxon>
        <taxon>Protacanthopterygii</taxon>
        <taxon>Esociformes</taxon>
        <taxon>Umbridae</taxon>
        <taxon>Dallia</taxon>
    </lineage>
</organism>